<evidence type="ECO:0000313" key="11">
    <source>
        <dbReference type="EMBL" id="CTR10942.1"/>
    </source>
</evidence>
<dbReference type="InterPro" id="IPR036869">
    <property type="entry name" value="J_dom_sf"/>
</dbReference>
<feature type="compositionally biased region" description="Acidic residues" evidence="8">
    <location>
        <begin position="1023"/>
        <end position="1036"/>
    </location>
</feature>
<dbReference type="EMBL" id="CWKI01000015">
    <property type="protein sequence ID" value="CTR10942.1"/>
    <property type="molecule type" value="Genomic_DNA"/>
</dbReference>
<dbReference type="InterPro" id="IPR002893">
    <property type="entry name" value="Znf_MYND"/>
</dbReference>
<feature type="compositionally biased region" description="Pro residues" evidence="8">
    <location>
        <begin position="763"/>
        <end position="776"/>
    </location>
</feature>
<dbReference type="GO" id="GO:0005737">
    <property type="term" value="C:cytoplasm"/>
    <property type="evidence" value="ECO:0007669"/>
    <property type="project" value="UniProtKB-SubCell"/>
</dbReference>
<keyword evidence="3" id="KW-0963">Cytoplasm</keyword>
<dbReference type="Pfam" id="PF01753">
    <property type="entry name" value="zf-MYND"/>
    <property type="match status" value="1"/>
</dbReference>
<dbReference type="GO" id="GO:1990304">
    <property type="term" value="C:MUB1-RAD6-UBR2 ubiquitin ligase complex"/>
    <property type="evidence" value="ECO:0007669"/>
    <property type="project" value="TreeGrafter"/>
</dbReference>
<dbReference type="PROSITE" id="PS00636">
    <property type="entry name" value="DNAJ_1"/>
    <property type="match status" value="1"/>
</dbReference>
<dbReference type="Pfam" id="PF00226">
    <property type="entry name" value="DnaJ"/>
    <property type="match status" value="1"/>
</dbReference>
<dbReference type="Gene3D" id="1.10.287.110">
    <property type="entry name" value="DnaJ domain"/>
    <property type="match status" value="1"/>
</dbReference>
<evidence type="ECO:0000256" key="1">
    <source>
        <dbReference type="ARBA" id="ARBA00004496"/>
    </source>
</evidence>
<feature type="compositionally biased region" description="Acidic residues" evidence="8">
    <location>
        <begin position="699"/>
        <end position="709"/>
    </location>
</feature>
<keyword evidence="4" id="KW-0479">Metal-binding</keyword>
<dbReference type="SUPFAM" id="SSF144232">
    <property type="entry name" value="HIT/MYND zinc finger-like"/>
    <property type="match status" value="1"/>
</dbReference>
<evidence type="ECO:0000313" key="12">
    <source>
        <dbReference type="Proteomes" id="UP000199069"/>
    </source>
</evidence>
<feature type="compositionally biased region" description="Low complexity" evidence="8">
    <location>
        <begin position="548"/>
        <end position="565"/>
    </location>
</feature>
<keyword evidence="12" id="KW-1185">Reference proteome</keyword>
<reference evidence="11 12" key="1">
    <citation type="submission" date="2015-07" db="EMBL/GenBank/DDBJ databases">
        <authorList>
            <person name="Cajimat M.N.B."/>
            <person name="Milazzo M.L."/>
            <person name="Fulhorst C.F."/>
        </authorList>
    </citation>
    <scope>NUCLEOTIDE SEQUENCE [LARGE SCALE GENOMIC DNA]</scope>
    <source>
        <strain evidence="11">Single colony</strain>
    </source>
</reference>
<evidence type="ECO:0000256" key="7">
    <source>
        <dbReference type="PROSITE-ProRule" id="PRU00134"/>
    </source>
</evidence>
<gene>
    <name evidence="11" type="primary">FGENESH: predicted gene_15.84</name>
    <name evidence="11" type="ORF">BN2166_0068030</name>
</gene>
<dbReference type="Proteomes" id="UP000199069">
    <property type="component" value="Unassembled WGS sequence"/>
</dbReference>
<sequence>MGANASSQAGAASKELDHYEVLGVEVTASQEEIKKAFRKVALREHPDKNPNDIEGATKRFARIQAAYECLSDSQERAWYDDHREDISNGGAAGTTEAEASFFDSVRKGTQKPRARATPGRGIQTPHLMKFFSTSAWSGFDDSPTGFFNTFATLFSLLAADETSWSSPHLYPGFGTSSTNDVADIRAFYSAWTNFSTEKDFAWKDVYKMEEEMPRWQRREIEKENQRARQAAKREYNEAVRDGRLIREMQFEDAELGLNGTAPASDIDEPASPIASSSRSASPSTPPPASAADAAALANSLASFSLPDALDAPTASLPLINSLTHLSYLTATSPRIREILAHDGGLERIVRILKHCAQGGPPAQQAASLADLKGEGKGALPRASRKSPFKAFAEYDLLPTLDDLRELEESDVDGALLALVPDGDLTGYTYSVPSSLLLPPPSKFRHLLYTYSLAFQCVVNIGVRGNEAIRTRVVEAGAVDVVVFVLQRYLEEIARKRMQNIVEWQKKENERIARMEWMARHGLAREVEGAAMDVEEEDGPAQQQHYQIVPTSASSTSASPVSSVPVSPLPPSPPVPAHIVVPPSTVSRPLLTRLNVVAASSAAASASSPATASLHPPPSRVHTPDTVLSLDDASITGDENGSTSGQEAEADEVVMASSVPSSSSSTIGAAARVRSEMERVKAAEDAEMATPVPPAQAADESGDVEMGDADEAPRRSEAAQPAVPQRSTRRPARPSNPRTRSLPLPNQQRYEPTPRPAQPARAAPSPPPVSSPSPSLPPSDGSFPFREEDVLHSLQLLAYLSKYPHVRQLFHEPSPALAASASNAVPYLYPFPFPEVASSSTSDPFSSRRTVRRPASAPTNVFSLVEFFTYRPPSDDPFTPVYTEDVQYWAGTIMRNACRKDDARGGIRQCANMLCGKWEGYAREFAKCRRCRRAKYCSKMCQSEAWNQGHRHWCHKIASRRHGAHGHDGSSRSAALAGTTDSAADSGNSTPASPAVAAAEGGFPPDLAQRRRRHHHQRRRREADDDEDDEDDEELEELPVPPGDSTTPRARTVALHPSAQTPPVPHSRRHHASHRLTDSVATPPPPAPPATNANGGPGGQNGVFPPGLPPGIATAEEGGMPVGIDEDQVAREMLAGEGGVFDGGVVRVQTN</sequence>
<dbReference type="PANTHER" id="PTHR47442:SF1">
    <property type="entry name" value="MYND-TYPE ZINC FINGER PROTEIN MUB1"/>
    <property type="match status" value="1"/>
</dbReference>
<dbReference type="GO" id="GO:0006511">
    <property type="term" value="P:ubiquitin-dependent protein catabolic process"/>
    <property type="evidence" value="ECO:0007669"/>
    <property type="project" value="TreeGrafter"/>
</dbReference>
<evidence type="ECO:0000256" key="4">
    <source>
        <dbReference type="ARBA" id="ARBA00022723"/>
    </source>
</evidence>
<dbReference type="SMART" id="SM00271">
    <property type="entry name" value="DnaJ"/>
    <property type="match status" value="1"/>
</dbReference>
<feature type="compositionally biased region" description="Polar residues" evidence="8">
    <location>
        <begin position="735"/>
        <end position="749"/>
    </location>
</feature>
<dbReference type="CDD" id="cd06257">
    <property type="entry name" value="DnaJ"/>
    <property type="match status" value="1"/>
</dbReference>
<proteinExistence type="inferred from homology"/>
<dbReference type="PANTHER" id="PTHR47442">
    <property type="entry name" value="MYND-TYPE ZINC FINGER PROTEIN MUB1"/>
    <property type="match status" value="1"/>
</dbReference>
<feature type="region of interest" description="Disordered" evidence="8">
    <location>
        <begin position="603"/>
        <end position="783"/>
    </location>
</feature>
<dbReference type="GO" id="GO:0008270">
    <property type="term" value="F:zinc ion binding"/>
    <property type="evidence" value="ECO:0007669"/>
    <property type="project" value="UniProtKB-KW"/>
</dbReference>
<comment type="subcellular location">
    <subcellularLocation>
        <location evidence="1">Cytoplasm</location>
    </subcellularLocation>
</comment>
<feature type="compositionally biased region" description="Basic residues" evidence="8">
    <location>
        <begin position="1009"/>
        <end position="1019"/>
    </location>
</feature>
<evidence type="ECO:0000256" key="2">
    <source>
        <dbReference type="ARBA" id="ARBA00010655"/>
    </source>
</evidence>
<evidence type="ECO:0000259" key="9">
    <source>
        <dbReference type="PROSITE" id="PS50076"/>
    </source>
</evidence>
<dbReference type="Gene3D" id="6.10.140.2220">
    <property type="match status" value="1"/>
</dbReference>
<evidence type="ECO:0000259" key="10">
    <source>
        <dbReference type="PROSITE" id="PS50865"/>
    </source>
</evidence>
<evidence type="ECO:0000256" key="8">
    <source>
        <dbReference type="SAM" id="MobiDB-lite"/>
    </source>
</evidence>
<protein>
    <submittedName>
        <fullName evidence="11">Uncharacterized protein</fullName>
    </submittedName>
</protein>
<evidence type="ECO:0000256" key="5">
    <source>
        <dbReference type="ARBA" id="ARBA00022771"/>
    </source>
</evidence>
<feature type="compositionally biased region" description="Low complexity" evidence="8">
    <location>
        <begin position="603"/>
        <end position="613"/>
    </location>
</feature>
<feature type="domain" description="MYND-type" evidence="10">
    <location>
        <begin position="911"/>
        <end position="953"/>
    </location>
</feature>
<accession>A0A0K3CQH3</accession>
<feature type="compositionally biased region" description="Polar residues" evidence="8">
    <location>
        <begin position="636"/>
        <end position="645"/>
    </location>
</feature>
<feature type="domain" description="J" evidence="9">
    <location>
        <begin position="17"/>
        <end position="83"/>
    </location>
</feature>
<dbReference type="InterPro" id="IPR018253">
    <property type="entry name" value="DnaJ_domain_CS"/>
</dbReference>
<dbReference type="InterPro" id="IPR051664">
    <property type="entry name" value="MYND-type_zinc_finger"/>
</dbReference>
<feature type="compositionally biased region" description="Low complexity" evidence="8">
    <location>
        <begin position="269"/>
        <end position="282"/>
    </location>
</feature>
<dbReference type="PROSITE" id="PS50076">
    <property type="entry name" value="DNAJ_2"/>
    <property type="match status" value="1"/>
</dbReference>
<dbReference type="PROSITE" id="PS50865">
    <property type="entry name" value="ZF_MYND_2"/>
    <property type="match status" value="1"/>
</dbReference>
<feature type="region of interest" description="Disordered" evidence="8">
    <location>
        <begin position="961"/>
        <end position="1124"/>
    </location>
</feature>
<feature type="region of interest" description="Disordered" evidence="8">
    <location>
        <begin position="533"/>
        <end position="569"/>
    </location>
</feature>
<dbReference type="GO" id="GO:0007163">
    <property type="term" value="P:establishment or maintenance of cell polarity"/>
    <property type="evidence" value="ECO:0007669"/>
    <property type="project" value="TreeGrafter"/>
</dbReference>
<organism evidence="11 12">
    <name type="scientific">Rhodotorula toruloides</name>
    <name type="common">Yeast</name>
    <name type="synonym">Rhodosporidium toruloides</name>
    <dbReference type="NCBI Taxonomy" id="5286"/>
    <lineage>
        <taxon>Eukaryota</taxon>
        <taxon>Fungi</taxon>
        <taxon>Dikarya</taxon>
        <taxon>Basidiomycota</taxon>
        <taxon>Pucciniomycotina</taxon>
        <taxon>Microbotryomycetes</taxon>
        <taxon>Sporidiobolales</taxon>
        <taxon>Sporidiobolaceae</taxon>
        <taxon>Rhodotorula</taxon>
    </lineage>
</organism>
<dbReference type="InterPro" id="IPR054076">
    <property type="entry name" value="ZUO1-like_ZHD"/>
</dbReference>
<evidence type="ECO:0000256" key="3">
    <source>
        <dbReference type="ARBA" id="ARBA00022490"/>
    </source>
</evidence>
<feature type="compositionally biased region" description="Basic and acidic residues" evidence="8">
    <location>
        <begin position="672"/>
        <end position="683"/>
    </location>
</feature>
<dbReference type="Pfam" id="PF21884">
    <property type="entry name" value="ZUO1-like_ZHD"/>
    <property type="match status" value="1"/>
</dbReference>
<keyword evidence="5 7" id="KW-0863">Zinc-finger</keyword>
<name>A0A0K3CQH3_RHOTO</name>
<dbReference type="AlphaFoldDB" id="A0A0K3CQH3"/>
<feature type="region of interest" description="Disordered" evidence="8">
    <location>
        <begin position="258"/>
        <end position="291"/>
    </location>
</feature>
<dbReference type="InterPro" id="IPR001623">
    <property type="entry name" value="DnaJ_domain"/>
</dbReference>
<dbReference type="SUPFAM" id="SSF46565">
    <property type="entry name" value="Chaperone J-domain"/>
    <property type="match status" value="1"/>
</dbReference>
<feature type="compositionally biased region" description="Polar residues" evidence="8">
    <location>
        <begin position="978"/>
        <end position="991"/>
    </location>
</feature>
<dbReference type="PRINTS" id="PR00625">
    <property type="entry name" value="JDOMAIN"/>
</dbReference>
<keyword evidence="6" id="KW-0862">Zinc</keyword>
<comment type="similarity">
    <text evidence="2">Belongs to the MUB1/samB family.</text>
</comment>
<evidence type="ECO:0000256" key="6">
    <source>
        <dbReference type="ARBA" id="ARBA00022833"/>
    </source>
</evidence>